<evidence type="ECO:0000256" key="5">
    <source>
        <dbReference type="ARBA" id="ARBA00023136"/>
    </source>
</evidence>
<evidence type="ECO:0000256" key="2">
    <source>
        <dbReference type="ARBA" id="ARBA00022475"/>
    </source>
</evidence>
<evidence type="ECO:0000256" key="1">
    <source>
        <dbReference type="ARBA" id="ARBA00004651"/>
    </source>
</evidence>
<dbReference type="InterPro" id="IPR000620">
    <property type="entry name" value="EamA_dom"/>
</dbReference>
<dbReference type="OrthoDB" id="9815120at2"/>
<comment type="caution">
    <text evidence="8">The sequence shown here is derived from an EMBL/GenBank/DDBJ whole genome shotgun (WGS) entry which is preliminary data.</text>
</comment>
<keyword evidence="5 6" id="KW-0472">Membrane</keyword>
<dbReference type="SUPFAM" id="SSF103481">
    <property type="entry name" value="Multidrug resistance efflux transporter EmrE"/>
    <property type="match status" value="2"/>
</dbReference>
<gene>
    <name evidence="8" type="ORF">PK98_06795</name>
</gene>
<evidence type="ECO:0000256" key="6">
    <source>
        <dbReference type="SAM" id="Phobius"/>
    </source>
</evidence>
<feature type="transmembrane region" description="Helical" evidence="6">
    <location>
        <begin position="119"/>
        <end position="135"/>
    </location>
</feature>
<comment type="subcellular location">
    <subcellularLocation>
        <location evidence="1">Cell membrane</location>
        <topology evidence="1">Multi-pass membrane protein</topology>
    </subcellularLocation>
</comment>
<evidence type="ECO:0000256" key="3">
    <source>
        <dbReference type="ARBA" id="ARBA00022692"/>
    </source>
</evidence>
<proteinExistence type="predicted"/>
<feature type="transmembrane region" description="Helical" evidence="6">
    <location>
        <begin position="68"/>
        <end position="85"/>
    </location>
</feature>
<dbReference type="RefSeq" id="WP_039095251.1">
    <property type="nucleotide sequence ID" value="NZ_JTDN01000001.1"/>
</dbReference>
<feature type="transmembrane region" description="Helical" evidence="6">
    <location>
        <begin position="91"/>
        <end position="112"/>
    </location>
</feature>
<organism evidence="8 9">
    <name type="scientific">Croceibacterium mercuriale</name>
    <dbReference type="NCBI Taxonomy" id="1572751"/>
    <lineage>
        <taxon>Bacteria</taxon>
        <taxon>Pseudomonadati</taxon>
        <taxon>Pseudomonadota</taxon>
        <taxon>Alphaproteobacteria</taxon>
        <taxon>Sphingomonadales</taxon>
        <taxon>Erythrobacteraceae</taxon>
        <taxon>Croceibacterium</taxon>
    </lineage>
</organism>
<feature type="transmembrane region" description="Helical" evidence="6">
    <location>
        <begin position="7"/>
        <end position="28"/>
    </location>
</feature>
<dbReference type="Proteomes" id="UP000030988">
    <property type="component" value="Unassembled WGS sequence"/>
</dbReference>
<dbReference type="PANTHER" id="PTHR42920">
    <property type="entry name" value="OS03G0707200 PROTEIN-RELATED"/>
    <property type="match status" value="1"/>
</dbReference>
<feature type="domain" description="EamA" evidence="7">
    <location>
        <begin position="145"/>
        <end position="274"/>
    </location>
</feature>
<feature type="transmembrane region" description="Helical" evidence="6">
    <location>
        <begin position="260"/>
        <end position="278"/>
    </location>
</feature>
<keyword evidence="4 6" id="KW-1133">Transmembrane helix</keyword>
<evidence type="ECO:0000313" key="8">
    <source>
        <dbReference type="EMBL" id="KHL26197.1"/>
    </source>
</evidence>
<feature type="transmembrane region" description="Helical" evidence="6">
    <location>
        <begin position="204"/>
        <end position="222"/>
    </location>
</feature>
<feature type="transmembrane region" description="Helical" evidence="6">
    <location>
        <begin position="147"/>
        <end position="163"/>
    </location>
</feature>
<evidence type="ECO:0000313" key="9">
    <source>
        <dbReference type="Proteomes" id="UP000030988"/>
    </source>
</evidence>
<protein>
    <recommendedName>
        <fullName evidence="7">EamA domain-containing protein</fullName>
    </recommendedName>
</protein>
<dbReference type="PANTHER" id="PTHR42920:SF5">
    <property type="entry name" value="EAMA DOMAIN-CONTAINING PROTEIN"/>
    <property type="match status" value="1"/>
</dbReference>
<keyword evidence="3 6" id="KW-0812">Transmembrane</keyword>
<dbReference type="Pfam" id="PF00892">
    <property type="entry name" value="EamA"/>
    <property type="match status" value="1"/>
</dbReference>
<evidence type="ECO:0000259" key="7">
    <source>
        <dbReference type="Pfam" id="PF00892"/>
    </source>
</evidence>
<accession>A0A0B2C1R6</accession>
<dbReference type="STRING" id="1572751.PK98_06795"/>
<keyword evidence="9" id="KW-1185">Reference proteome</keyword>
<dbReference type="EMBL" id="JTDN01000001">
    <property type="protein sequence ID" value="KHL26197.1"/>
    <property type="molecule type" value="Genomic_DNA"/>
</dbReference>
<sequence length="292" mass="30151">MNPDRTVFAAALAIVGSICCVNLGAAIAKGMFATIGFEGIVALRTAIAALLLLPLGKPWRVRLSRAQWGWVLLYGLTMGAMNLLIYWSFLFIPIGVAVAIEITGPLVLVLAGSRTLGDWLWALVALVGLALLVPWTDHSAALDGRGVALALGAAACWAAYILFGKQVSRIGGQQVVALGLGIACLVTVPIGIDHAGAALLNPWVLAVGMLVAVLSSCLPYLLEMFALGRLSPRLFGLIISAAPATAALAGYAVLGERLTLPQGIAIALMIAASAGAALTGRPAVSRPREDLS</sequence>
<feature type="transmembrane region" description="Helical" evidence="6">
    <location>
        <begin position="34"/>
        <end position="56"/>
    </location>
</feature>
<dbReference type="InterPro" id="IPR037185">
    <property type="entry name" value="EmrE-like"/>
</dbReference>
<feature type="transmembrane region" description="Helical" evidence="6">
    <location>
        <begin position="175"/>
        <end position="192"/>
    </location>
</feature>
<reference evidence="8 9" key="1">
    <citation type="submission" date="2014-11" db="EMBL/GenBank/DDBJ databases">
        <title>Draft genome sequence of Kirrobacter mercurialis.</title>
        <authorList>
            <person name="Coil D.A."/>
            <person name="Eisen J.A."/>
        </authorList>
    </citation>
    <scope>NUCLEOTIDE SEQUENCE [LARGE SCALE GENOMIC DNA]</scope>
    <source>
        <strain evidence="8 9">Coronado</strain>
    </source>
</reference>
<keyword evidence="2" id="KW-1003">Cell membrane</keyword>
<dbReference type="GO" id="GO:0005886">
    <property type="term" value="C:plasma membrane"/>
    <property type="evidence" value="ECO:0007669"/>
    <property type="project" value="UniProtKB-SubCell"/>
</dbReference>
<feature type="transmembrane region" description="Helical" evidence="6">
    <location>
        <begin position="234"/>
        <end position="254"/>
    </location>
</feature>
<evidence type="ECO:0000256" key="4">
    <source>
        <dbReference type="ARBA" id="ARBA00022989"/>
    </source>
</evidence>
<dbReference type="AlphaFoldDB" id="A0A0B2C1R6"/>
<dbReference type="InterPro" id="IPR051258">
    <property type="entry name" value="Diverse_Substrate_Transporter"/>
</dbReference>
<name>A0A0B2C1R6_9SPHN</name>